<sequence length="97" mass="10813">MISLYYLFVLFFGIGWGATAPSFMAVAADLFKGEQFGAIYGFFESAMYLLSIIGVWIAGYIFDKFGTYKPSFLLVIGSSLISIVFLWIVAPRKIKKA</sequence>
<reference evidence="6" key="1">
    <citation type="journal article" date="2020" name="mSystems">
        <title>Genome- and Community-Level Interaction Insights into Carbon Utilization and Element Cycling Functions of Hydrothermarchaeota in Hydrothermal Sediment.</title>
        <authorList>
            <person name="Zhou Z."/>
            <person name="Liu Y."/>
            <person name="Xu W."/>
            <person name="Pan J."/>
            <person name="Luo Z.H."/>
            <person name="Li M."/>
        </authorList>
    </citation>
    <scope>NUCLEOTIDE SEQUENCE [LARGE SCALE GENOMIC DNA]</scope>
    <source>
        <strain evidence="6">SpSt-34</strain>
    </source>
</reference>
<evidence type="ECO:0000256" key="4">
    <source>
        <dbReference type="SAM" id="Phobius"/>
    </source>
</evidence>
<dbReference type="Pfam" id="PF07690">
    <property type="entry name" value="MFS_1"/>
    <property type="match status" value="1"/>
</dbReference>
<organism evidence="6">
    <name type="scientific">candidate division WOR-3 bacterium</name>
    <dbReference type="NCBI Taxonomy" id="2052148"/>
    <lineage>
        <taxon>Bacteria</taxon>
        <taxon>Bacteria division WOR-3</taxon>
    </lineage>
</organism>
<evidence type="ECO:0000259" key="5">
    <source>
        <dbReference type="PROSITE" id="PS50850"/>
    </source>
</evidence>
<dbReference type="InterPro" id="IPR036259">
    <property type="entry name" value="MFS_trans_sf"/>
</dbReference>
<feature type="transmembrane region" description="Helical" evidence="4">
    <location>
        <begin position="68"/>
        <end position="90"/>
    </location>
</feature>
<dbReference type="Gene3D" id="1.20.1250.20">
    <property type="entry name" value="MFS general substrate transporter like domains"/>
    <property type="match status" value="1"/>
</dbReference>
<keyword evidence="3 4" id="KW-0472">Membrane</keyword>
<dbReference type="EMBL" id="DSOL01000164">
    <property type="protein sequence ID" value="HEN28169.1"/>
    <property type="molecule type" value="Genomic_DNA"/>
</dbReference>
<dbReference type="InterPro" id="IPR011701">
    <property type="entry name" value="MFS"/>
</dbReference>
<dbReference type="AlphaFoldDB" id="A0A7C2K581"/>
<evidence type="ECO:0000256" key="2">
    <source>
        <dbReference type="ARBA" id="ARBA00022989"/>
    </source>
</evidence>
<evidence type="ECO:0000256" key="1">
    <source>
        <dbReference type="ARBA" id="ARBA00022692"/>
    </source>
</evidence>
<dbReference type="GO" id="GO:0022857">
    <property type="term" value="F:transmembrane transporter activity"/>
    <property type="evidence" value="ECO:0007669"/>
    <property type="project" value="InterPro"/>
</dbReference>
<protein>
    <submittedName>
        <fullName evidence="6">MFS transporter</fullName>
    </submittedName>
</protein>
<keyword evidence="2 4" id="KW-1133">Transmembrane helix</keyword>
<evidence type="ECO:0000313" key="6">
    <source>
        <dbReference type="EMBL" id="HEN28169.1"/>
    </source>
</evidence>
<dbReference type="SUPFAM" id="SSF103473">
    <property type="entry name" value="MFS general substrate transporter"/>
    <property type="match status" value="1"/>
</dbReference>
<dbReference type="PROSITE" id="PS50850">
    <property type="entry name" value="MFS"/>
    <property type="match status" value="1"/>
</dbReference>
<keyword evidence="1 4" id="KW-0812">Transmembrane</keyword>
<evidence type="ECO:0000256" key="3">
    <source>
        <dbReference type="ARBA" id="ARBA00023136"/>
    </source>
</evidence>
<feature type="domain" description="Major facilitator superfamily (MFS) profile" evidence="5">
    <location>
        <begin position="1"/>
        <end position="97"/>
    </location>
</feature>
<dbReference type="InterPro" id="IPR020846">
    <property type="entry name" value="MFS_dom"/>
</dbReference>
<comment type="caution">
    <text evidence="6">The sequence shown here is derived from an EMBL/GenBank/DDBJ whole genome shotgun (WGS) entry which is preliminary data.</text>
</comment>
<gene>
    <name evidence="6" type="ORF">ENQ77_05895</name>
</gene>
<accession>A0A7C2K581</accession>
<feature type="transmembrane region" description="Helical" evidence="4">
    <location>
        <begin position="39"/>
        <end position="62"/>
    </location>
</feature>
<proteinExistence type="predicted"/>
<name>A0A7C2K581_UNCW3</name>
<feature type="transmembrane region" description="Helical" evidence="4">
    <location>
        <begin position="6"/>
        <end position="27"/>
    </location>
</feature>